<dbReference type="Gene3D" id="1.10.10.10">
    <property type="entry name" value="Winged helix-like DNA-binding domain superfamily/Winged helix DNA-binding domain"/>
    <property type="match status" value="1"/>
</dbReference>
<evidence type="ECO:0000313" key="1">
    <source>
        <dbReference type="EMBL" id="QDX94673.1"/>
    </source>
</evidence>
<accession>A0A385T8I6</accession>
<name>A0A385T8I6_BRELA</name>
<dbReference type="Proteomes" id="UP000319432">
    <property type="component" value="Chromosome"/>
</dbReference>
<dbReference type="EMBL" id="CP033464">
    <property type="protein sequence ID" value="QDX94673.1"/>
    <property type="molecule type" value="Genomic_DNA"/>
</dbReference>
<dbReference type="InterPro" id="IPR018541">
    <property type="entry name" value="Ftsk_gamma"/>
</dbReference>
<gene>
    <name evidence="1" type="ORF">EEL30_21775</name>
</gene>
<dbReference type="OrthoDB" id="9918260at2"/>
<dbReference type="InterPro" id="IPR036390">
    <property type="entry name" value="WH_DNA-bd_sf"/>
</dbReference>
<sequence>MYLTIIEGTVEEFETIEDVIDHIQSNVYFEVDQTALRWKLEHMNLNESVKLRNDCMVVKCLNQDEIKERADQMFEKVANQARKNGSVSISWVQNVFRLDYYTSATIVDRMEDEKICERYKGESHRKIIG</sequence>
<dbReference type="RefSeq" id="WP_119732745.1">
    <property type="nucleotide sequence ID" value="NZ_CP032410.1"/>
</dbReference>
<reference evidence="1 2" key="1">
    <citation type="submission" date="2018-11" db="EMBL/GenBank/DDBJ databases">
        <title>Phylogenetic determinants of toxin gene distribution in genomes of Brevibacillus laterosporus.</title>
        <authorList>
            <person name="Glare T.R."/>
            <person name="Durrant A."/>
            <person name="Berry C."/>
            <person name="Palma L."/>
            <person name="Ormskirk M."/>
            <person name="Cox M.O."/>
        </authorList>
    </citation>
    <scope>NUCLEOTIDE SEQUENCE [LARGE SCALE GENOMIC DNA]</scope>
    <source>
        <strain evidence="1 2">1821L</strain>
    </source>
</reference>
<dbReference type="Pfam" id="PF09397">
    <property type="entry name" value="FtsK_gamma"/>
    <property type="match status" value="1"/>
</dbReference>
<protein>
    <submittedName>
        <fullName evidence="1">Uncharacterized protein</fullName>
    </submittedName>
</protein>
<proteinExistence type="predicted"/>
<dbReference type="SMART" id="SM00843">
    <property type="entry name" value="Ftsk_gamma"/>
    <property type="match status" value="1"/>
</dbReference>
<dbReference type="AlphaFoldDB" id="A0A385T8I6"/>
<keyword evidence="2" id="KW-1185">Reference proteome</keyword>
<evidence type="ECO:0000313" key="2">
    <source>
        <dbReference type="Proteomes" id="UP000319432"/>
    </source>
</evidence>
<dbReference type="SUPFAM" id="SSF46785">
    <property type="entry name" value="Winged helix' DNA-binding domain"/>
    <property type="match status" value="1"/>
</dbReference>
<organism evidence="1 2">
    <name type="scientific">Brevibacillus laterosporus</name>
    <name type="common">Bacillus laterosporus</name>
    <dbReference type="NCBI Taxonomy" id="1465"/>
    <lineage>
        <taxon>Bacteria</taxon>
        <taxon>Bacillati</taxon>
        <taxon>Bacillota</taxon>
        <taxon>Bacilli</taxon>
        <taxon>Bacillales</taxon>
        <taxon>Paenibacillaceae</taxon>
        <taxon>Brevibacillus</taxon>
    </lineage>
</organism>
<dbReference type="InterPro" id="IPR036388">
    <property type="entry name" value="WH-like_DNA-bd_sf"/>
</dbReference>